<protein>
    <recommendedName>
        <fullName evidence="7">mRNA 5'-phosphatase</fullName>
        <ecNumber evidence="7">3.6.1.74</ecNumber>
    </recommendedName>
</protein>
<dbReference type="GO" id="GO:0140818">
    <property type="term" value="F:mRNA 5'-triphosphate monophosphatase activity"/>
    <property type="evidence" value="ECO:0007669"/>
    <property type="project" value="UniProtKB-EC"/>
</dbReference>
<dbReference type="VEuPathDB" id="CryptoDB:cubi_00855"/>
<evidence type="ECO:0000313" key="10">
    <source>
        <dbReference type="EMBL" id="OII72883.1"/>
    </source>
</evidence>
<dbReference type="AlphaFoldDB" id="A0A1J4MHE4"/>
<accession>A0A1J4MHE4</accession>
<keyword evidence="11" id="KW-1185">Reference proteome</keyword>
<evidence type="ECO:0000256" key="6">
    <source>
        <dbReference type="ARBA" id="ARBA00023242"/>
    </source>
</evidence>
<dbReference type="GeneID" id="39977647"/>
<dbReference type="Pfam" id="PF02940">
    <property type="entry name" value="mRNA_triPase"/>
    <property type="match status" value="1"/>
</dbReference>
<evidence type="ECO:0000256" key="7">
    <source>
        <dbReference type="ARBA" id="ARBA00035028"/>
    </source>
</evidence>
<evidence type="ECO:0000256" key="4">
    <source>
        <dbReference type="ARBA" id="ARBA00022664"/>
    </source>
</evidence>
<dbReference type="InterPro" id="IPR004206">
    <property type="entry name" value="mRNA_triPase_Cet1"/>
</dbReference>
<proteinExistence type="inferred from homology"/>
<evidence type="ECO:0000256" key="5">
    <source>
        <dbReference type="ARBA" id="ARBA00022801"/>
    </source>
</evidence>
<dbReference type="Proteomes" id="UP000186176">
    <property type="component" value="Unassembled WGS sequence"/>
</dbReference>
<name>A0A1J4MHE4_9CRYT</name>
<evidence type="ECO:0000313" key="11">
    <source>
        <dbReference type="Proteomes" id="UP000186176"/>
    </source>
</evidence>
<organism evidence="10 11">
    <name type="scientific">Cryptosporidium ubiquitum</name>
    <dbReference type="NCBI Taxonomy" id="857276"/>
    <lineage>
        <taxon>Eukaryota</taxon>
        <taxon>Sar</taxon>
        <taxon>Alveolata</taxon>
        <taxon>Apicomplexa</taxon>
        <taxon>Conoidasida</taxon>
        <taxon>Coccidia</taxon>
        <taxon>Eucoccidiorida</taxon>
        <taxon>Eimeriorina</taxon>
        <taxon>Cryptosporidiidae</taxon>
        <taxon>Cryptosporidium</taxon>
    </lineage>
</organism>
<feature type="domain" description="mRNA triphosphatase Cet1-like" evidence="9">
    <location>
        <begin position="30"/>
        <end position="265"/>
    </location>
</feature>
<dbReference type="SUPFAM" id="SSF55154">
    <property type="entry name" value="CYTH-like phosphatases"/>
    <property type="match status" value="1"/>
</dbReference>
<comment type="subcellular location">
    <subcellularLocation>
        <location evidence="2">Nucleus</location>
    </subcellularLocation>
</comment>
<dbReference type="InterPro" id="IPR040343">
    <property type="entry name" value="Cet1/Ctl1"/>
</dbReference>
<evidence type="ECO:0000256" key="8">
    <source>
        <dbReference type="ARBA" id="ARBA00047740"/>
    </source>
</evidence>
<keyword evidence="4" id="KW-0507">mRNA processing</keyword>
<dbReference type="GO" id="GO:0004651">
    <property type="term" value="F:polynucleotide 5'-phosphatase activity"/>
    <property type="evidence" value="ECO:0007669"/>
    <property type="project" value="InterPro"/>
</dbReference>
<reference evidence="10 11" key="1">
    <citation type="submission" date="2016-10" db="EMBL/GenBank/DDBJ databases">
        <title>Reductive evolution of mitochondrial metabolism and differential evolution of invasion-related proteins in Cryptosporidium.</title>
        <authorList>
            <person name="Liu S."/>
            <person name="Roellig D.M."/>
            <person name="Guo Y."/>
            <person name="Li N."/>
            <person name="Frace M.A."/>
            <person name="Tang K."/>
            <person name="Zhang L."/>
            <person name="Feng Y."/>
            <person name="Xiao L."/>
        </authorList>
    </citation>
    <scope>NUCLEOTIDE SEQUENCE [LARGE SCALE GENOMIC DNA]</scope>
    <source>
        <strain evidence="10">39726</strain>
    </source>
</reference>
<comment type="catalytic activity">
    <reaction evidence="8">
        <text>a 5'-end triphospho-ribonucleoside in mRNA + H2O = a 5'-end diphospho-ribonucleoside in mRNA + phosphate + H(+)</text>
        <dbReference type="Rhea" id="RHEA:67004"/>
        <dbReference type="Rhea" id="RHEA-COMP:17164"/>
        <dbReference type="Rhea" id="RHEA-COMP:17165"/>
        <dbReference type="ChEBI" id="CHEBI:15377"/>
        <dbReference type="ChEBI" id="CHEBI:15378"/>
        <dbReference type="ChEBI" id="CHEBI:43474"/>
        <dbReference type="ChEBI" id="CHEBI:167616"/>
        <dbReference type="ChEBI" id="CHEBI:167618"/>
        <dbReference type="EC" id="3.6.1.74"/>
    </reaction>
    <physiologicalReaction direction="left-to-right" evidence="8">
        <dbReference type="Rhea" id="RHEA:67005"/>
    </physiologicalReaction>
</comment>
<keyword evidence="6" id="KW-0539">Nucleus</keyword>
<dbReference type="EC" id="3.6.1.74" evidence="7"/>
<comment type="cofactor">
    <cofactor evidence="1">
        <name>Mg(2+)</name>
        <dbReference type="ChEBI" id="CHEBI:18420"/>
    </cofactor>
</comment>
<dbReference type="RefSeq" id="XP_028874247.1">
    <property type="nucleotide sequence ID" value="XM_029017868.1"/>
</dbReference>
<dbReference type="OrthoDB" id="272147at2759"/>
<dbReference type="GO" id="GO:0005634">
    <property type="term" value="C:nucleus"/>
    <property type="evidence" value="ECO:0007669"/>
    <property type="project" value="UniProtKB-SubCell"/>
</dbReference>
<evidence type="ECO:0000256" key="3">
    <source>
        <dbReference type="ARBA" id="ARBA00006345"/>
    </source>
</evidence>
<evidence type="ECO:0000256" key="1">
    <source>
        <dbReference type="ARBA" id="ARBA00001946"/>
    </source>
</evidence>
<evidence type="ECO:0000259" key="9">
    <source>
        <dbReference type="Pfam" id="PF02940"/>
    </source>
</evidence>
<dbReference type="CDD" id="cd07470">
    <property type="entry name" value="CYTH-like_mRNA_RTPase"/>
    <property type="match status" value="1"/>
</dbReference>
<keyword evidence="5" id="KW-0378">Hydrolase</keyword>
<gene>
    <name evidence="10" type="ORF">cubi_00855</name>
</gene>
<dbReference type="GO" id="GO:0006397">
    <property type="term" value="P:mRNA processing"/>
    <property type="evidence" value="ECO:0007669"/>
    <property type="project" value="UniProtKB-KW"/>
</dbReference>
<dbReference type="InterPro" id="IPR033469">
    <property type="entry name" value="CYTH-like_dom_sf"/>
</dbReference>
<dbReference type="InterPro" id="IPR037009">
    <property type="entry name" value="mRNA_triPase_Cet1_sf"/>
</dbReference>
<evidence type="ECO:0000256" key="2">
    <source>
        <dbReference type="ARBA" id="ARBA00004123"/>
    </source>
</evidence>
<dbReference type="PANTHER" id="PTHR28118">
    <property type="entry name" value="POLYNUCLEOTIDE 5'-TRIPHOSPHATASE-RELATED"/>
    <property type="match status" value="1"/>
</dbReference>
<comment type="similarity">
    <text evidence="3">Belongs to the fungal TPase family.</text>
</comment>
<comment type="caution">
    <text evidence="10">The sequence shown here is derived from an EMBL/GenBank/DDBJ whole genome shotgun (WGS) entry which is preliminary data.</text>
</comment>
<dbReference type="PANTHER" id="PTHR28118:SF1">
    <property type="entry name" value="POLYNUCLEOTIDE 5'-TRIPHOSPHATASE CTL1-RELATED"/>
    <property type="match status" value="1"/>
</dbReference>
<dbReference type="Gene3D" id="3.20.100.10">
    <property type="entry name" value="mRNA triphosphatase Cet1-like"/>
    <property type="match status" value="1"/>
</dbReference>
<sequence>MSKTNLDEYELIDGSFSTGCSQEIEFIAQSLVDLVEASPELLKMDGKVDLEVEGRIGTLINETTKEKVMLPVEGMSLLPPSEKEFSYRFSPGVEKWQMTSVLEELRKDFDESKVPYLIKNRNTSDYYIHNPNNSEGEDRSLIRLSYISPKNQKDKPVEAIWKEKIAVFDFCSPGQSGDLETKYNIENGTLLRDFRIAINLEHKENPVEIANGVTGPIENSCVLERRRERETIEVSNFVLDSTHVVQIESRRGYRQCETYELELELKPSHFIPLLKSYIEDINSGKLRIIGTHPFIKLLTNFVNLVFGITLFLNNKKSNEQMESVSAQNTGGNENQIMDLTSCGQSNEMVQAFKKYVSPITPILGDYLYRAVASEKLKLNRPQDILCKDDVDISLGIKPLPPDNKEL</sequence>
<dbReference type="EMBL" id="LRBP01000018">
    <property type="protein sequence ID" value="OII72883.1"/>
    <property type="molecule type" value="Genomic_DNA"/>
</dbReference>